<evidence type="ECO:0000256" key="1">
    <source>
        <dbReference type="SAM" id="Coils"/>
    </source>
</evidence>
<accession>A0A142F1B6</accession>
<proteinExistence type="predicted"/>
<dbReference type="KEGG" id="vg:28799458"/>
<feature type="coiled-coil region" evidence="1">
    <location>
        <begin position="9"/>
        <end position="43"/>
    </location>
</feature>
<protein>
    <submittedName>
        <fullName evidence="2">Uncharacterized protein</fullName>
    </submittedName>
</protein>
<name>A0A142F1B6_9CAUD</name>
<organism evidence="2 3">
    <name type="scientific">Bacillus phage Shbh1</name>
    <dbReference type="NCBI Taxonomy" id="1796992"/>
    <lineage>
        <taxon>Viruses</taxon>
        <taxon>Duplodnaviria</taxon>
        <taxon>Heunggongvirae</taxon>
        <taxon>Uroviricota</taxon>
        <taxon>Caudoviricetes</taxon>
        <taxon>Herelleviridae</taxon>
        <taxon>Bastillevirinae</taxon>
        <taxon>Shalavirus</taxon>
        <taxon>Shalavirus Shbh1</taxon>
    </lineage>
</organism>
<evidence type="ECO:0000313" key="2">
    <source>
        <dbReference type="EMBL" id="AMQ66573.1"/>
    </source>
</evidence>
<dbReference type="GeneID" id="28799458"/>
<keyword evidence="1" id="KW-0175">Coiled coil</keyword>
<keyword evidence="3" id="KW-1185">Reference proteome</keyword>
<dbReference type="EMBL" id="KU640380">
    <property type="protein sequence ID" value="AMQ66573.1"/>
    <property type="molecule type" value="Genomic_DNA"/>
</dbReference>
<dbReference type="RefSeq" id="YP_009275263.1">
    <property type="nucleotide sequence ID" value="NC_030925.1"/>
</dbReference>
<dbReference type="Proteomes" id="UP000201588">
    <property type="component" value="Segment"/>
</dbReference>
<evidence type="ECO:0000313" key="3">
    <source>
        <dbReference type="Proteomes" id="UP000201588"/>
    </source>
</evidence>
<reference evidence="2 3" key="1">
    <citation type="submission" date="2016-01" db="EMBL/GenBank/DDBJ databases">
        <title>Isolation and characterization of bacteriophages from East Africa Rift Valley soda lakes.</title>
        <authorList>
            <person name="van Zyl L.J."/>
            <person name="Nemavhulani S."/>
            <person name="Cowan D.A."/>
            <person name="Trindade M.I."/>
        </authorList>
    </citation>
    <scope>NUCLEOTIDE SEQUENCE [LARGE SCALE GENOMIC DNA]</scope>
</reference>
<sequence>MDLKDLLKNVNSLQDLEKLTAELRKLQETVEDLKLDNVNLNLDKVFEGDPVSEYVSLKQKQVLGEDISDKEIQEAAEKAGDYQKNVSDPPVNEESCPLDLPYNTLEEFADHIANDLELPDNKKEEFIQGIVRAVEVLKDNSGVSKFIDKVNGRFIEGNLKVKNNEIIVSIGEDVYKFTECKEESETVDYYNCGTLCDCKDQPDHCKKEWSELSKRLYDKVYDLISKQVEETSSIMDTIFTRLQGRTPSTKYEIDLIRYYLSSLPMYSLYDIEELDDDSVIRIWLTKSSK</sequence>